<comment type="caution">
    <text evidence="2">The sequence shown here is derived from an EMBL/GenBank/DDBJ whole genome shotgun (WGS) entry which is preliminary data.</text>
</comment>
<feature type="region of interest" description="Disordered" evidence="1">
    <location>
        <begin position="1"/>
        <end position="55"/>
    </location>
</feature>
<sequence length="271" mass="29650">MSGEEEDLAKPTNVGDGDAGMSNSPPRKKGKHEGADDEVISDTEVEPMPKQHGPMGGIDMQAFVAALTPLMSNAIEKALEESIGKRIDKLEMNVAADSKATITCFNNMKKDIDDLKMKMETPSTTSSSKVMMNALEKKGKELNDAISKAETLKKDFDQKSTGTPSSRAPQPREPAREERARRQVRISGFPEDTDREILEKVASELIDGVSGIEGKTYIRGCANNFVVVTFQTPEGKKVGFENMKAKQMPHFGEKQVFVTHQRGERSSSGGK</sequence>
<gene>
    <name evidence="2" type="ORF">PGLA1383_LOCUS44752</name>
</gene>
<proteinExistence type="predicted"/>
<dbReference type="Proteomes" id="UP000654075">
    <property type="component" value="Unassembled WGS sequence"/>
</dbReference>
<accession>A0A813GVR1</accession>
<organism evidence="2 3">
    <name type="scientific">Polarella glacialis</name>
    <name type="common">Dinoflagellate</name>
    <dbReference type="NCBI Taxonomy" id="89957"/>
    <lineage>
        <taxon>Eukaryota</taxon>
        <taxon>Sar</taxon>
        <taxon>Alveolata</taxon>
        <taxon>Dinophyceae</taxon>
        <taxon>Suessiales</taxon>
        <taxon>Suessiaceae</taxon>
        <taxon>Polarella</taxon>
    </lineage>
</organism>
<feature type="region of interest" description="Disordered" evidence="1">
    <location>
        <begin position="151"/>
        <end position="187"/>
    </location>
</feature>
<dbReference type="AlphaFoldDB" id="A0A813GVR1"/>
<keyword evidence="3" id="KW-1185">Reference proteome</keyword>
<name>A0A813GVR1_POLGL</name>
<dbReference type="EMBL" id="CAJNNV010029334">
    <property type="protein sequence ID" value="CAE8628055.1"/>
    <property type="molecule type" value="Genomic_DNA"/>
</dbReference>
<protein>
    <submittedName>
        <fullName evidence="2">Uncharacterized protein</fullName>
    </submittedName>
</protein>
<feature type="compositionally biased region" description="Acidic residues" evidence="1">
    <location>
        <begin position="35"/>
        <end position="45"/>
    </location>
</feature>
<reference evidence="2" key="1">
    <citation type="submission" date="2021-02" db="EMBL/GenBank/DDBJ databases">
        <authorList>
            <person name="Dougan E. K."/>
            <person name="Rhodes N."/>
            <person name="Thang M."/>
            <person name="Chan C."/>
        </authorList>
    </citation>
    <scope>NUCLEOTIDE SEQUENCE</scope>
</reference>
<evidence type="ECO:0000256" key="1">
    <source>
        <dbReference type="SAM" id="MobiDB-lite"/>
    </source>
</evidence>
<evidence type="ECO:0000313" key="3">
    <source>
        <dbReference type="Proteomes" id="UP000654075"/>
    </source>
</evidence>
<evidence type="ECO:0000313" key="2">
    <source>
        <dbReference type="EMBL" id="CAE8628055.1"/>
    </source>
</evidence>